<dbReference type="SUPFAM" id="SSF52151">
    <property type="entry name" value="FabD/lysophospholipase-like"/>
    <property type="match status" value="1"/>
</dbReference>
<evidence type="ECO:0000256" key="1">
    <source>
        <dbReference type="ARBA" id="ARBA00008780"/>
    </source>
</evidence>
<dbReference type="InterPro" id="IPR016035">
    <property type="entry name" value="Acyl_Trfase/lysoPLipase"/>
</dbReference>
<accession>A0A409WCV7</accession>
<dbReference type="PANTHER" id="PTHR10728">
    <property type="entry name" value="CYTOSOLIC PHOSPHOLIPASE A2"/>
    <property type="match status" value="1"/>
</dbReference>
<dbReference type="GO" id="GO:0005829">
    <property type="term" value="C:cytosol"/>
    <property type="evidence" value="ECO:0007669"/>
    <property type="project" value="TreeGrafter"/>
</dbReference>
<evidence type="ECO:0000256" key="3">
    <source>
        <dbReference type="ARBA" id="ARBA00022729"/>
    </source>
</evidence>
<feature type="domain" description="PLA2c" evidence="11">
    <location>
        <begin position="28"/>
        <end position="584"/>
    </location>
</feature>
<dbReference type="Gene3D" id="3.40.1090.10">
    <property type="entry name" value="Cytosolic phospholipase A2 catalytic domain"/>
    <property type="match status" value="1"/>
</dbReference>
<keyword evidence="10" id="KW-1133">Transmembrane helix</keyword>
<comment type="caution">
    <text evidence="12">The sequence shown here is derived from an EMBL/GenBank/DDBJ whole genome shotgun (WGS) entry which is preliminary data.</text>
</comment>
<evidence type="ECO:0000259" key="11">
    <source>
        <dbReference type="PROSITE" id="PS51210"/>
    </source>
</evidence>
<dbReference type="Pfam" id="PF01735">
    <property type="entry name" value="PLA2_B"/>
    <property type="match status" value="2"/>
</dbReference>
<organism evidence="12 13">
    <name type="scientific">Gymnopilus dilepis</name>
    <dbReference type="NCBI Taxonomy" id="231916"/>
    <lineage>
        <taxon>Eukaryota</taxon>
        <taxon>Fungi</taxon>
        <taxon>Dikarya</taxon>
        <taxon>Basidiomycota</taxon>
        <taxon>Agaricomycotina</taxon>
        <taxon>Agaricomycetes</taxon>
        <taxon>Agaricomycetidae</taxon>
        <taxon>Agaricales</taxon>
        <taxon>Agaricineae</taxon>
        <taxon>Hymenogastraceae</taxon>
        <taxon>Gymnopilus</taxon>
    </lineage>
</organism>
<dbReference type="GO" id="GO:0004622">
    <property type="term" value="F:phosphatidylcholine lysophospholipase activity"/>
    <property type="evidence" value="ECO:0007669"/>
    <property type="project" value="UniProtKB-EC"/>
</dbReference>
<keyword evidence="13" id="KW-1185">Reference proteome</keyword>
<evidence type="ECO:0000256" key="8">
    <source>
        <dbReference type="PROSITE-ProRule" id="PRU00555"/>
    </source>
</evidence>
<protein>
    <recommendedName>
        <fullName evidence="2 9">Lysophospholipase</fullName>
        <ecNumber evidence="2 9">3.1.1.5</ecNumber>
    </recommendedName>
</protein>
<dbReference type="InterPro" id="IPR002642">
    <property type="entry name" value="LysoPLipase_cat_dom"/>
</dbReference>
<proteinExistence type="inferred from homology"/>
<keyword evidence="4 8" id="KW-0378">Hydrolase</keyword>
<dbReference type="GO" id="GO:0004623">
    <property type="term" value="F:phospholipase A2 activity"/>
    <property type="evidence" value="ECO:0007669"/>
    <property type="project" value="TreeGrafter"/>
</dbReference>
<evidence type="ECO:0000256" key="7">
    <source>
        <dbReference type="ARBA" id="ARBA00023180"/>
    </source>
</evidence>
<evidence type="ECO:0000256" key="5">
    <source>
        <dbReference type="ARBA" id="ARBA00022963"/>
    </source>
</evidence>
<sequence length="687" mass="73663">MSVWNASWFVLLFTLVRVLAQTAPVRVSCSNDLIRRAGPPFRQALSAEEATYVMSREEQVLPSAFRDYLDNVKRALPRGSSLPQYVSDILAPSPSRIRRNSKPDFPKLGIALSGGGLRAAYFAAGVLTSLDGRNHSHPTGTNGLLQSATYLAALSGGGWLTTAFVQADFPTIPELVFPHVVSRLPASNSRFGGFLTGVDILLPEGDDGDNSAYFDAVVAELSAKKAAGFPVTITDAWSRQLARHFVNGTTSENILQEGIHGSGITFSGLTDLPTIKSHSQPFPIILANAIPPALTANPNDPNELADIIPGNDVPVGIETGSWDPSLSSFIPTRLLGSTPTTGCVIGFDQASYIAGISSNVWNGDNVTTDFLGLTPEGPVMQLIQDQFPNQAPDSFSSSNESFVALVDGGSNGEVCPLQPLIVRARRVDTIFAIDATTASRAARFGGLYPFPKVPSSPDTFVNQNLTSRPTFFGCNEPDVPLVIYLANGAPSAKRRALGLPGITNISTSVTTYSSELAQSFMDEAFAIATQGLGNDKSSPGEEWSTCLACALVDRARSRRHIPRQGLPEAAMLNIFTHNKASMPSEATLPPMDQVRQRWFTAGDLLAPPYSVIDPVSYGVPKVITSERVVWTSCYHDGRNEADFTGYSGRVPGGEGSKRKRKRVLWKTILVMIGACLLAIAVAFVLFI</sequence>
<evidence type="ECO:0000256" key="2">
    <source>
        <dbReference type="ARBA" id="ARBA00013274"/>
    </source>
</evidence>
<evidence type="ECO:0000256" key="4">
    <source>
        <dbReference type="ARBA" id="ARBA00022801"/>
    </source>
</evidence>
<keyword evidence="3 9" id="KW-0732">Signal</keyword>
<name>A0A409WCV7_9AGAR</name>
<dbReference type="OrthoDB" id="4084751at2759"/>
<feature type="transmembrane region" description="Helical" evidence="10">
    <location>
        <begin position="663"/>
        <end position="686"/>
    </location>
</feature>
<evidence type="ECO:0000256" key="6">
    <source>
        <dbReference type="ARBA" id="ARBA00023098"/>
    </source>
</evidence>
<keyword evidence="5 8" id="KW-0442">Lipid degradation</keyword>
<reference evidence="12 13" key="1">
    <citation type="journal article" date="2018" name="Evol. Lett.">
        <title>Horizontal gene cluster transfer increased hallucinogenic mushroom diversity.</title>
        <authorList>
            <person name="Reynolds H.T."/>
            <person name="Vijayakumar V."/>
            <person name="Gluck-Thaler E."/>
            <person name="Korotkin H.B."/>
            <person name="Matheny P.B."/>
            <person name="Slot J.C."/>
        </authorList>
    </citation>
    <scope>NUCLEOTIDE SEQUENCE [LARGE SCALE GENOMIC DNA]</scope>
    <source>
        <strain evidence="12 13">SRW20</strain>
    </source>
</reference>
<dbReference type="PROSITE" id="PS51210">
    <property type="entry name" value="PLA2C"/>
    <property type="match status" value="1"/>
</dbReference>
<gene>
    <name evidence="12" type="ORF">CVT26_008876</name>
</gene>
<dbReference type="EMBL" id="NHYE01005172">
    <property type="protein sequence ID" value="PPQ76329.1"/>
    <property type="molecule type" value="Genomic_DNA"/>
</dbReference>
<keyword evidence="6 8" id="KW-0443">Lipid metabolism</keyword>
<dbReference type="InParanoid" id="A0A409WCV7"/>
<feature type="signal peptide" evidence="9">
    <location>
        <begin position="1"/>
        <end position="20"/>
    </location>
</feature>
<dbReference type="GO" id="GO:0046475">
    <property type="term" value="P:glycerophospholipid catabolic process"/>
    <property type="evidence" value="ECO:0007669"/>
    <property type="project" value="TreeGrafter"/>
</dbReference>
<evidence type="ECO:0000256" key="10">
    <source>
        <dbReference type="SAM" id="Phobius"/>
    </source>
</evidence>
<dbReference type="STRING" id="231916.A0A409WCV7"/>
<dbReference type="EC" id="3.1.1.5" evidence="2 9"/>
<dbReference type="AlphaFoldDB" id="A0A409WCV7"/>
<keyword evidence="10" id="KW-0472">Membrane</keyword>
<evidence type="ECO:0000313" key="12">
    <source>
        <dbReference type="EMBL" id="PPQ76329.1"/>
    </source>
</evidence>
<comment type="similarity">
    <text evidence="1 9">Belongs to the lysophospholipase family.</text>
</comment>
<keyword evidence="7" id="KW-0325">Glycoprotein</keyword>
<evidence type="ECO:0000313" key="13">
    <source>
        <dbReference type="Proteomes" id="UP000284706"/>
    </source>
</evidence>
<dbReference type="SMART" id="SM00022">
    <property type="entry name" value="PLAc"/>
    <property type="match status" value="1"/>
</dbReference>
<dbReference type="PANTHER" id="PTHR10728:SF33">
    <property type="entry name" value="LYSOPHOSPHOLIPASE 1-RELATED"/>
    <property type="match status" value="1"/>
</dbReference>
<evidence type="ECO:0000256" key="9">
    <source>
        <dbReference type="RuleBase" id="RU362103"/>
    </source>
</evidence>
<keyword evidence="10" id="KW-0812">Transmembrane</keyword>
<comment type="catalytic activity">
    <reaction evidence="9">
        <text>a 1-acyl-sn-glycero-3-phosphocholine + H2O = sn-glycerol 3-phosphocholine + a fatty acid + H(+)</text>
        <dbReference type="Rhea" id="RHEA:15177"/>
        <dbReference type="ChEBI" id="CHEBI:15377"/>
        <dbReference type="ChEBI" id="CHEBI:15378"/>
        <dbReference type="ChEBI" id="CHEBI:16870"/>
        <dbReference type="ChEBI" id="CHEBI:28868"/>
        <dbReference type="ChEBI" id="CHEBI:58168"/>
        <dbReference type="EC" id="3.1.1.5"/>
    </reaction>
</comment>
<feature type="chain" id="PRO_5018814329" description="Lysophospholipase" evidence="9">
    <location>
        <begin position="21"/>
        <end position="687"/>
    </location>
</feature>
<dbReference type="Proteomes" id="UP000284706">
    <property type="component" value="Unassembled WGS sequence"/>
</dbReference>